<dbReference type="PANTHER" id="PTHR39153:SF1">
    <property type="entry name" value="AGR244WP"/>
    <property type="match status" value="1"/>
</dbReference>
<protein>
    <recommendedName>
        <fullName evidence="4">Imidazoleglycerol-phosphate dehydratase</fullName>
    </recommendedName>
</protein>
<gene>
    <name evidence="2" type="ORF">SEPCBS57363_000426</name>
</gene>
<comment type="caution">
    <text evidence="2">The sequence shown here is derived from an EMBL/GenBank/DDBJ whole genome shotgun (WGS) entry which is preliminary data.</text>
</comment>
<organism evidence="2 3">
    <name type="scientific">Sporothrix epigloea</name>
    <dbReference type="NCBI Taxonomy" id="1892477"/>
    <lineage>
        <taxon>Eukaryota</taxon>
        <taxon>Fungi</taxon>
        <taxon>Dikarya</taxon>
        <taxon>Ascomycota</taxon>
        <taxon>Pezizomycotina</taxon>
        <taxon>Sordariomycetes</taxon>
        <taxon>Sordariomycetidae</taxon>
        <taxon>Ophiostomatales</taxon>
        <taxon>Ophiostomataceae</taxon>
        <taxon>Sporothrix</taxon>
    </lineage>
</organism>
<evidence type="ECO:0000256" key="1">
    <source>
        <dbReference type="SAM" id="Coils"/>
    </source>
</evidence>
<sequence length="103" mass="11419">MRASINNEDANLAGWEAVHGAVYGAIKYGVASALLGGIGHAMSPIYRGLTIQFKVYLQMSGMVLGGMIEADNRLRQYEAAVRQQRRIARHQARMRALDEEDQN</sequence>
<evidence type="ECO:0000313" key="2">
    <source>
        <dbReference type="EMBL" id="CAK7263160.1"/>
    </source>
</evidence>
<dbReference type="EMBL" id="CAWUOM010000003">
    <property type="protein sequence ID" value="CAK7263160.1"/>
    <property type="molecule type" value="Genomic_DNA"/>
</dbReference>
<feature type="coiled-coil region" evidence="1">
    <location>
        <begin position="67"/>
        <end position="100"/>
    </location>
</feature>
<dbReference type="PANTHER" id="PTHR39153">
    <property type="entry name" value="AGR244WP"/>
    <property type="match status" value="1"/>
</dbReference>
<proteinExistence type="predicted"/>
<accession>A0ABP0D4N6</accession>
<keyword evidence="1" id="KW-0175">Coiled coil</keyword>
<dbReference type="Proteomes" id="UP001642501">
    <property type="component" value="Unassembled WGS sequence"/>
</dbReference>
<reference evidence="2 3" key="1">
    <citation type="submission" date="2024-01" db="EMBL/GenBank/DDBJ databases">
        <authorList>
            <person name="Allen C."/>
            <person name="Tagirdzhanova G."/>
        </authorList>
    </citation>
    <scope>NUCLEOTIDE SEQUENCE [LARGE SCALE GENOMIC DNA]</scope>
    <source>
        <strain evidence="2 3">CBS 573.63</strain>
    </source>
</reference>
<name>A0ABP0D4N6_9PEZI</name>
<evidence type="ECO:0008006" key="4">
    <source>
        <dbReference type="Google" id="ProtNLM"/>
    </source>
</evidence>
<evidence type="ECO:0000313" key="3">
    <source>
        <dbReference type="Proteomes" id="UP001642501"/>
    </source>
</evidence>
<keyword evidence="3" id="KW-1185">Reference proteome</keyword>
<dbReference type="InterPro" id="IPR038882">
    <property type="entry name" value="Rcf3"/>
</dbReference>